<dbReference type="InterPro" id="IPR001876">
    <property type="entry name" value="Znf_RanBP2"/>
</dbReference>
<dbReference type="PROSITE" id="PS01358">
    <property type="entry name" value="ZF_RANBP2_1"/>
    <property type="match status" value="1"/>
</dbReference>
<evidence type="ECO:0000256" key="5">
    <source>
        <dbReference type="SAM" id="MobiDB-lite"/>
    </source>
</evidence>
<evidence type="ECO:0000256" key="2">
    <source>
        <dbReference type="ARBA" id="ARBA00022771"/>
    </source>
</evidence>
<feature type="domain" description="RanBP2-type" evidence="6">
    <location>
        <begin position="136"/>
        <end position="166"/>
    </location>
</feature>
<keyword evidence="3" id="KW-0862">Zinc</keyword>
<dbReference type="SUPFAM" id="SSF90209">
    <property type="entry name" value="Ran binding protein zinc finger-like"/>
    <property type="match status" value="1"/>
</dbReference>
<evidence type="ECO:0000313" key="7">
    <source>
        <dbReference type="EMBL" id="RZC35913.1"/>
    </source>
</evidence>
<accession>A0A482VTA5</accession>
<keyword evidence="1" id="KW-0479">Metal-binding</keyword>
<dbReference type="PROSITE" id="PS50199">
    <property type="entry name" value="ZF_RANBP2_2"/>
    <property type="match status" value="1"/>
</dbReference>
<organism evidence="7 8">
    <name type="scientific">Asbolus verrucosus</name>
    <name type="common">Desert ironclad beetle</name>
    <dbReference type="NCBI Taxonomy" id="1661398"/>
    <lineage>
        <taxon>Eukaryota</taxon>
        <taxon>Metazoa</taxon>
        <taxon>Ecdysozoa</taxon>
        <taxon>Arthropoda</taxon>
        <taxon>Hexapoda</taxon>
        <taxon>Insecta</taxon>
        <taxon>Pterygota</taxon>
        <taxon>Neoptera</taxon>
        <taxon>Endopterygota</taxon>
        <taxon>Coleoptera</taxon>
        <taxon>Polyphaga</taxon>
        <taxon>Cucujiformia</taxon>
        <taxon>Tenebrionidae</taxon>
        <taxon>Pimeliinae</taxon>
        <taxon>Asbolus</taxon>
    </lineage>
</organism>
<keyword evidence="2 4" id="KW-0863">Zinc-finger</keyword>
<evidence type="ECO:0000313" key="8">
    <source>
        <dbReference type="Proteomes" id="UP000292052"/>
    </source>
</evidence>
<evidence type="ECO:0000256" key="1">
    <source>
        <dbReference type="ARBA" id="ARBA00022723"/>
    </source>
</evidence>
<sequence>MSSQGPNRTNKSPNSTKTQVSTGTKPTPIVEKKEAKRNTIEDGKTTVSYFCTFEDQKFISAINCSKFSEPLCRKQCLDVIDNFKSADKNINSSIKIKNNGENIIKPAPQLETGSVMDVFRKTDASPLLNKGKPKSAESITWECETCLVKNSRDKVNCSACDGLNRKCN</sequence>
<keyword evidence="8" id="KW-1185">Reference proteome</keyword>
<gene>
    <name evidence="7" type="ORF">BDFB_011580</name>
</gene>
<dbReference type="InterPro" id="IPR036443">
    <property type="entry name" value="Znf_RanBP2_sf"/>
</dbReference>
<feature type="region of interest" description="Disordered" evidence="5">
    <location>
        <begin position="1"/>
        <end position="37"/>
    </location>
</feature>
<feature type="compositionally biased region" description="Polar residues" evidence="5">
    <location>
        <begin position="1"/>
        <end position="25"/>
    </location>
</feature>
<evidence type="ECO:0000256" key="4">
    <source>
        <dbReference type="PROSITE-ProRule" id="PRU00322"/>
    </source>
</evidence>
<reference evidence="7 8" key="1">
    <citation type="submission" date="2017-03" db="EMBL/GenBank/DDBJ databases">
        <title>Genome of the blue death feigning beetle - Asbolus verrucosus.</title>
        <authorList>
            <person name="Rider S.D."/>
        </authorList>
    </citation>
    <scope>NUCLEOTIDE SEQUENCE [LARGE SCALE GENOMIC DNA]</scope>
    <source>
        <strain evidence="7">Butters</strain>
        <tissue evidence="7">Head and leg muscle</tissue>
    </source>
</reference>
<evidence type="ECO:0000259" key="6">
    <source>
        <dbReference type="PROSITE" id="PS50199"/>
    </source>
</evidence>
<dbReference type="GO" id="GO:0008270">
    <property type="term" value="F:zinc ion binding"/>
    <property type="evidence" value="ECO:0007669"/>
    <property type="project" value="UniProtKB-KW"/>
</dbReference>
<proteinExistence type="predicted"/>
<dbReference type="AlphaFoldDB" id="A0A482VTA5"/>
<comment type="caution">
    <text evidence="7">The sequence shown here is derived from an EMBL/GenBank/DDBJ whole genome shotgun (WGS) entry which is preliminary data.</text>
</comment>
<protein>
    <recommendedName>
        <fullName evidence="6">RanBP2-type domain-containing protein</fullName>
    </recommendedName>
</protein>
<dbReference type="OrthoDB" id="79830at2759"/>
<name>A0A482VTA5_ASBVE</name>
<dbReference type="Proteomes" id="UP000292052">
    <property type="component" value="Unassembled WGS sequence"/>
</dbReference>
<evidence type="ECO:0000256" key="3">
    <source>
        <dbReference type="ARBA" id="ARBA00022833"/>
    </source>
</evidence>
<dbReference type="EMBL" id="QDEB01067015">
    <property type="protein sequence ID" value="RZC35913.1"/>
    <property type="molecule type" value="Genomic_DNA"/>
</dbReference>